<dbReference type="EMBL" id="JAYMYS010000005">
    <property type="protein sequence ID" value="KAK7393247.1"/>
    <property type="molecule type" value="Genomic_DNA"/>
</dbReference>
<sequence length="188" mass="20284">MLLIFCISQLITPPKLAMSNRDVLWLHSLPSVTPPNRGLPYPSRPPPAVTPPGPGPPSPYRPPPNSSKPSPSGYIFATNMRPFLGAAAILGVLYLILCKYLPPLINSSYHRRRKCSSISLGNPLQRTDARMKFNIGLSTAVWGPNPQSNGLGWVIASELLSTLELGGGSVTSRSVVECARKELAAKEM</sequence>
<comment type="caution">
    <text evidence="3">The sequence shown here is derived from an EMBL/GenBank/DDBJ whole genome shotgun (WGS) entry which is preliminary data.</text>
</comment>
<dbReference type="AlphaFoldDB" id="A0AAN9SCS1"/>
<keyword evidence="2" id="KW-1133">Transmembrane helix</keyword>
<keyword evidence="2" id="KW-0812">Transmembrane</keyword>
<proteinExistence type="predicted"/>
<evidence type="ECO:0000313" key="5">
    <source>
        <dbReference type="EMBL" id="KAK7393245.1"/>
    </source>
</evidence>
<dbReference type="EMBL" id="JAYMYS010000005">
    <property type="protein sequence ID" value="KAK7393249.1"/>
    <property type="molecule type" value="Genomic_DNA"/>
</dbReference>
<evidence type="ECO:0000313" key="4">
    <source>
        <dbReference type="EMBL" id="KAK7393243.1"/>
    </source>
</evidence>
<reference evidence="3 8" key="1">
    <citation type="submission" date="2024-01" db="EMBL/GenBank/DDBJ databases">
        <title>The genomes of 5 underutilized Papilionoideae crops provide insights into root nodulation and disease resistanc.</title>
        <authorList>
            <person name="Jiang F."/>
        </authorList>
    </citation>
    <scope>NUCLEOTIDE SEQUENCE [LARGE SCALE GENOMIC DNA]</scope>
    <source>
        <strain evidence="3">DUOXIRENSHENG_FW03</strain>
        <tissue evidence="3">Leaves</tissue>
    </source>
</reference>
<evidence type="ECO:0000313" key="8">
    <source>
        <dbReference type="Proteomes" id="UP001386955"/>
    </source>
</evidence>
<feature type="region of interest" description="Disordered" evidence="1">
    <location>
        <begin position="36"/>
        <end position="68"/>
    </location>
</feature>
<evidence type="ECO:0000313" key="7">
    <source>
        <dbReference type="EMBL" id="KAK7393249.1"/>
    </source>
</evidence>
<dbReference type="EMBL" id="JAYMYS010000005">
    <property type="protein sequence ID" value="KAK7393245.1"/>
    <property type="molecule type" value="Genomic_DNA"/>
</dbReference>
<protein>
    <submittedName>
        <fullName evidence="3">Uncharacterized protein</fullName>
    </submittedName>
</protein>
<evidence type="ECO:0000256" key="1">
    <source>
        <dbReference type="SAM" id="MobiDB-lite"/>
    </source>
</evidence>
<dbReference type="Proteomes" id="UP001386955">
    <property type="component" value="Unassembled WGS sequence"/>
</dbReference>
<dbReference type="EMBL" id="JAYMYS010000005">
    <property type="protein sequence ID" value="KAK7393241.1"/>
    <property type="molecule type" value="Genomic_DNA"/>
</dbReference>
<accession>A0AAN9SCS1</accession>
<dbReference type="EMBL" id="JAYMYS010000005">
    <property type="protein sequence ID" value="KAK7393243.1"/>
    <property type="molecule type" value="Genomic_DNA"/>
</dbReference>
<organism evidence="3 8">
    <name type="scientific">Psophocarpus tetragonolobus</name>
    <name type="common">Winged bean</name>
    <name type="synonym">Dolichos tetragonolobus</name>
    <dbReference type="NCBI Taxonomy" id="3891"/>
    <lineage>
        <taxon>Eukaryota</taxon>
        <taxon>Viridiplantae</taxon>
        <taxon>Streptophyta</taxon>
        <taxon>Embryophyta</taxon>
        <taxon>Tracheophyta</taxon>
        <taxon>Spermatophyta</taxon>
        <taxon>Magnoliopsida</taxon>
        <taxon>eudicotyledons</taxon>
        <taxon>Gunneridae</taxon>
        <taxon>Pentapetalae</taxon>
        <taxon>rosids</taxon>
        <taxon>fabids</taxon>
        <taxon>Fabales</taxon>
        <taxon>Fabaceae</taxon>
        <taxon>Papilionoideae</taxon>
        <taxon>50 kb inversion clade</taxon>
        <taxon>NPAAA clade</taxon>
        <taxon>indigoferoid/millettioid clade</taxon>
        <taxon>Phaseoleae</taxon>
        <taxon>Psophocarpus</taxon>
    </lineage>
</organism>
<keyword evidence="2" id="KW-0472">Membrane</keyword>
<keyword evidence="8" id="KW-1185">Reference proteome</keyword>
<gene>
    <name evidence="3" type="ORF">VNO78_21791</name>
    <name evidence="4" type="ORF">VNO78_21793</name>
    <name evidence="5" type="ORF">VNO78_21795</name>
    <name evidence="6" type="ORF">VNO78_21797</name>
    <name evidence="7" type="ORF">VNO78_21799</name>
</gene>
<evidence type="ECO:0000256" key="2">
    <source>
        <dbReference type="SAM" id="Phobius"/>
    </source>
</evidence>
<evidence type="ECO:0000313" key="3">
    <source>
        <dbReference type="EMBL" id="KAK7393241.1"/>
    </source>
</evidence>
<name>A0AAN9SCS1_PSOTE</name>
<feature type="transmembrane region" description="Helical" evidence="2">
    <location>
        <begin position="83"/>
        <end position="102"/>
    </location>
</feature>
<evidence type="ECO:0000313" key="6">
    <source>
        <dbReference type="EMBL" id="KAK7393247.1"/>
    </source>
</evidence>
<feature type="compositionally biased region" description="Pro residues" evidence="1">
    <location>
        <begin position="42"/>
        <end position="66"/>
    </location>
</feature>